<accession>A0A2M4B3E2</accession>
<reference evidence="2" key="1">
    <citation type="submission" date="2018-01" db="EMBL/GenBank/DDBJ databases">
        <title>An insight into the sialome of Amazonian anophelines.</title>
        <authorList>
            <person name="Ribeiro J.M."/>
            <person name="Scarpassa V."/>
            <person name="Calvo E."/>
        </authorList>
    </citation>
    <scope>NUCLEOTIDE SEQUENCE</scope>
    <source>
        <tissue evidence="2">Salivary glands</tissue>
    </source>
</reference>
<sequence>MVCQVVVLLLLDADLGVESLGPRRGGRCRRSPSTTYHQIVGRCRCIPDVDVLPVRRLVHRIALPNVGHGEPQLIPKPSIIPRDHGTGAGEYVHDRIHRQHRTRYGGDQDETLLTPRWSHQLQHRLQCRPELGLGPLELQELDADEEDKLP</sequence>
<name>A0A2M4B3E2_9DIPT</name>
<organism evidence="2">
    <name type="scientific">Anopheles triannulatus</name>
    <dbReference type="NCBI Taxonomy" id="58253"/>
    <lineage>
        <taxon>Eukaryota</taxon>
        <taxon>Metazoa</taxon>
        <taxon>Ecdysozoa</taxon>
        <taxon>Arthropoda</taxon>
        <taxon>Hexapoda</taxon>
        <taxon>Insecta</taxon>
        <taxon>Pterygota</taxon>
        <taxon>Neoptera</taxon>
        <taxon>Endopterygota</taxon>
        <taxon>Diptera</taxon>
        <taxon>Nematocera</taxon>
        <taxon>Culicoidea</taxon>
        <taxon>Culicidae</taxon>
        <taxon>Anophelinae</taxon>
        <taxon>Anopheles</taxon>
    </lineage>
</organism>
<protein>
    <submittedName>
        <fullName evidence="2">Putative secreted protein</fullName>
    </submittedName>
</protein>
<proteinExistence type="predicted"/>
<evidence type="ECO:0000256" key="1">
    <source>
        <dbReference type="SAM" id="SignalP"/>
    </source>
</evidence>
<dbReference type="AlphaFoldDB" id="A0A2M4B3E2"/>
<dbReference type="EMBL" id="GGFK01014244">
    <property type="protein sequence ID" value="MBW47565.1"/>
    <property type="molecule type" value="Transcribed_RNA"/>
</dbReference>
<feature type="signal peptide" evidence="1">
    <location>
        <begin position="1"/>
        <end position="19"/>
    </location>
</feature>
<evidence type="ECO:0000313" key="2">
    <source>
        <dbReference type="EMBL" id="MBW47565.1"/>
    </source>
</evidence>
<keyword evidence="1" id="KW-0732">Signal</keyword>
<feature type="chain" id="PRO_5014941182" evidence="1">
    <location>
        <begin position="20"/>
        <end position="150"/>
    </location>
</feature>